<evidence type="ECO:0000256" key="4">
    <source>
        <dbReference type="ARBA" id="ARBA00022692"/>
    </source>
</evidence>
<dbReference type="PANTHER" id="PTHR21137">
    <property type="entry name" value="ODORANT RECEPTOR"/>
    <property type="match status" value="1"/>
</dbReference>
<comment type="similarity">
    <text evidence="10">Belongs to the insect chemoreceptor superfamily. Heteromeric odorant receptor channel (TC 1.A.69) family.</text>
</comment>
<evidence type="ECO:0000313" key="11">
    <source>
        <dbReference type="EMBL" id="KAJ3642447.1"/>
    </source>
</evidence>
<keyword evidence="5 10" id="KW-0552">Olfaction</keyword>
<keyword evidence="9 10" id="KW-0807">Transducer</keyword>
<gene>
    <name evidence="11" type="ORF">Zmor_025235</name>
</gene>
<feature type="transmembrane region" description="Helical" evidence="10">
    <location>
        <begin position="73"/>
        <end position="94"/>
    </location>
</feature>
<comment type="caution">
    <text evidence="10">Lacks conserved residue(s) required for the propagation of feature annotation.</text>
</comment>
<evidence type="ECO:0000256" key="9">
    <source>
        <dbReference type="ARBA" id="ARBA00023224"/>
    </source>
</evidence>
<comment type="subcellular location">
    <subcellularLocation>
        <location evidence="1 10">Cell membrane</location>
        <topology evidence="1 10">Multi-pass membrane protein</topology>
    </subcellularLocation>
</comment>
<organism evidence="11 12">
    <name type="scientific">Zophobas morio</name>
    <dbReference type="NCBI Taxonomy" id="2755281"/>
    <lineage>
        <taxon>Eukaryota</taxon>
        <taxon>Metazoa</taxon>
        <taxon>Ecdysozoa</taxon>
        <taxon>Arthropoda</taxon>
        <taxon>Hexapoda</taxon>
        <taxon>Insecta</taxon>
        <taxon>Pterygota</taxon>
        <taxon>Neoptera</taxon>
        <taxon>Endopterygota</taxon>
        <taxon>Coleoptera</taxon>
        <taxon>Polyphaga</taxon>
        <taxon>Cucujiformia</taxon>
        <taxon>Tenebrionidae</taxon>
        <taxon>Zophobas</taxon>
    </lineage>
</organism>
<feature type="transmembrane region" description="Helical" evidence="10">
    <location>
        <begin position="295"/>
        <end position="313"/>
    </location>
</feature>
<evidence type="ECO:0000256" key="6">
    <source>
        <dbReference type="ARBA" id="ARBA00022989"/>
    </source>
</evidence>
<dbReference type="Pfam" id="PF02949">
    <property type="entry name" value="7tm_6"/>
    <property type="match status" value="1"/>
</dbReference>
<feature type="transmembrane region" description="Helical" evidence="10">
    <location>
        <begin position="267"/>
        <end position="289"/>
    </location>
</feature>
<sequence>MPHPPQNPGRKILVCLVNRKIFEWSLVWPAEGTELNPGFEYKLKIALCCILIIFTVIPSGVVLFFMIKAHDSLNANISAIVASDTVFYMLFLFLRKQHDIALILDNLSDFTKFGKPHGFDRLEKMLNIFAKVLTAYEILSMTAYKYITINRKAVCKRIQIEEDFKGYHCGLGIPRFIPIGIEFFPVYELFIMYDFVYSFLISKMCSQIAYHVLEIALHTVQRIEHLKSMIIETFDSQNCSVVSENLKKCISYHIEILNLVSNIDHTFSTIMLVHFLLTSSVCAFIEMTIAEGRQVLMGCSHMAMWITALYFVCLGGQRIMDATGSVADALWASEWYNSDTSCQKAVLLMLQRSQKTSRLTAGPFGILQLPLFVSVIKASYSILCVLTS</sequence>
<evidence type="ECO:0000256" key="3">
    <source>
        <dbReference type="ARBA" id="ARBA00022606"/>
    </source>
</evidence>
<evidence type="ECO:0000313" key="12">
    <source>
        <dbReference type="Proteomes" id="UP001168821"/>
    </source>
</evidence>
<keyword evidence="2" id="KW-1003">Cell membrane</keyword>
<dbReference type="PANTHER" id="PTHR21137:SF35">
    <property type="entry name" value="ODORANT RECEPTOR 19A-RELATED"/>
    <property type="match status" value="1"/>
</dbReference>
<protein>
    <recommendedName>
        <fullName evidence="10">Odorant receptor</fullName>
    </recommendedName>
</protein>
<dbReference type="GO" id="GO:0004984">
    <property type="term" value="F:olfactory receptor activity"/>
    <property type="evidence" value="ECO:0007669"/>
    <property type="project" value="InterPro"/>
</dbReference>
<keyword evidence="6 10" id="KW-1133">Transmembrane helix</keyword>
<dbReference type="GO" id="GO:0007165">
    <property type="term" value="P:signal transduction"/>
    <property type="evidence" value="ECO:0007669"/>
    <property type="project" value="UniProtKB-KW"/>
</dbReference>
<feature type="transmembrane region" description="Helical" evidence="10">
    <location>
        <begin position="45"/>
        <end position="67"/>
    </location>
</feature>
<keyword evidence="7 10" id="KW-0472">Membrane</keyword>
<evidence type="ECO:0000256" key="5">
    <source>
        <dbReference type="ARBA" id="ARBA00022725"/>
    </source>
</evidence>
<reference evidence="11" key="1">
    <citation type="journal article" date="2023" name="G3 (Bethesda)">
        <title>Whole genome assemblies of Zophobas morio and Tenebrio molitor.</title>
        <authorList>
            <person name="Kaur S."/>
            <person name="Stinson S.A."/>
            <person name="diCenzo G.C."/>
        </authorList>
    </citation>
    <scope>NUCLEOTIDE SEQUENCE</scope>
    <source>
        <strain evidence="11">QUZm001</strain>
    </source>
</reference>
<dbReference type="GO" id="GO:0005549">
    <property type="term" value="F:odorant binding"/>
    <property type="evidence" value="ECO:0007669"/>
    <property type="project" value="InterPro"/>
</dbReference>
<keyword evidence="4 10" id="KW-0812">Transmembrane</keyword>
<evidence type="ECO:0000256" key="8">
    <source>
        <dbReference type="ARBA" id="ARBA00023170"/>
    </source>
</evidence>
<evidence type="ECO:0000256" key="2">
    <source>
        <dbReference type="ARBA" id="ARBA00022475"/>
    </source>
</evidence>
<dbReference type="GO" id="GO:0005886">
    <property type="term" value="C:plasma membrane"/>
    <property type="evidence" value="ECO:0007669"/>
    <property type="project" value="UniProtKB-SubCell"/>
</dbReference>
<keyword evidence="8 10" id="KW-0675">Receptor</keyword>
<keyword evidence="3 10" id="KW-0716">Sensory transduction</keyword>
<dbReference type="InterPro" id="IPR004117">
    <property type="entry name" value="7tm6_olfct_rcpt"/>
</dbReference>
<evidence type="ECO:0000256" key="7">
    <source>
        <dbReference type="ARBA" id="ARBA00023136"/>
    </source>
</evidence>
<proteinExistence type="inferred from homology"/>
<keyword evidence="12" id="KW-1185">Reference proteome</keyword>
<dbReference type="Proteomes" id="UP001168821">
    <property type="component" value="Unassembled WGS sequence"/>
</dbReference>
<name>A0AA38HTJ1_9CUCU</name>
<dbReference type="EMBL" id="JALNTZ010000008">
    <property type="protein sequence ID" value="KAJ3642447.1"/>
    <property type="molecule type" value="Genomic_DNA"/>
</dbReference>
<accession>A0AA38HTJ1</accession>
<evidence type="ECO:0000256" key="10">
    <source>
        <dbReference type="RuleBase" id="RU351113"/>
    </source>
</evidence>
<evidence type="ECO:0000256" key="1">
    <source>
        <dbReference type="ARBA" id="ARBA00004651"/>
    </source>
</evidence>
<dbReference type="AlphaFoldDB" id="A0AA38HTJ1"/>
<comment type="caution">
    <text evidence="11">The sequence shown here is derived from an EMBL/GenBank/DDBJ whole genome shotgun (WGS) entry which is preliminary data.</text>
</comment>